<reference evidence="2 3" key="1">
    <citation type="submission" date="2020-08" db="EMBL/GenBank/DDBJ databases">
        <title>Genomic Encyclopedia of Type Strains, Phase III (KMG-III): the genomes of soil and plant-associated and newly described type strains.</title>
        <authorList>
            <person name="Whitman W."/>
        </authorList>
    </citation>
    <scope>NUCLEOTIDE SEQUENCE [LARGE SCALE GENOMIC DNA]</scope>
    <source>
        <strain evidence="2 3">CECT 3303</strain>
    </source>
</reference>
<dbReference type="EMBL" id="JACHJJ010000024">
    <property type="protein sequence ID" value="MBB5966487.1"/>
    <property type="molecule type" value="Genomic_DNA"/>
</dbReference>
<protein>
    <recommendedName>
        <fullName evidence="1">PAS fold-4 domain-containing protein</fullName>
    </recommendedName>
</protein>
<dbReference type="AlphaFoldDB" id="A0A841DCI8"/>
<dbReference type="SUPFAM" id="SSF55785">
    <property type="entry name" value="PYP-like sensor domain (PAS domain)"/>
    <property type="match status" value="1"/>
</dbReference>
<dbReference type="Pfam" id="PF08448">
    <property type="entry name" value="PAS_4"/>
    <property type="match status" value="1"/>
</dbReference>
<dbReference type="Gene3D" id="3.30.450.20">
    <property type="entry name" value="PAS domain"/>
    <property type="match status" value="1"/>
</dbReference>
<gene>
    <name evidence="2" type="ORF">FHS22_005779</name>
</gene>
<dbReference type="CDD" id="cd00130">
    <property type="entry name" value="PAS"/>
    <property type="match status" value="1"/>
</dbReference>
<name>A0A841DCI8_PLAVE</name>
<accession>A0A841DCI8</accession>
<organism evidence="2 3">
    <name type="scientific">Planomonospora venezuelensis</name>
    <dbReference type="NCBI Taxonomy" id="1999"/>
    <lineage>
        <taxon>Bacteria</taxon>
        <taxon>Bacillati</taxon>
        <taxon>Actinomycetota</taxon>
        <taxon>Actinomycetes</taxon>
        <taxon>Streptosporangiales</taxon>
        <taxon>Streptosporangiaceae</taxon>
        <taxon>Planomonospora</taxon>
    </lineage>
</organism>
<sequence>MPPERQQMFLSTLLDSLASGVVACDAEGNVVVFNQPMRQSRPHIPGLHIRDIAKAFHLYAADGRTPLEAEQVPLARALAGERIDAEQVVVRPPGRRPRCFAVTGRPIDTPDGHRLGALVVLDDITEAHRAGVLTAAQHAVSQVLAEAASAEQAAVAVVAAVTEALGWSCGEYWQVTPDQAAIARVGSWTAPHRDLSAFLAGRPGCAPARVWPAPPGPVAVRCGSATCAATRAPSSANSRRCRPACGPRSACRCAAAARSWAC</sequence>
<comment type="caution">
    <text evidence="2">The sequence shown here is derived from an EMBL/GenBank/DDBJ whole genome shotgun (WGS) entry which is preliminary data.</text>
</comment>
<keyword evidence="3" id="KW-1185">Reference proteome</keyword>
<evidence type="ECO:0000259" key="1">
    <source>
        <dbReference type="Pfam" id="PF08448"/>
    </source>
</evidence>
<dbReference type="InterPro" id="IPR000014">
    <property type="entry name" value="PAS"/>
</dbReference>
<dbReference type="InterPro" id="IPR035965">
    <property type="entry name" value="PAS-like_dom_sf"/>
</dbReference>
<evidence type="ECO:0000313" key="2">
    <source>
        <dbReference type="EMBL" id="MBB5966487.1"/>
    </source>
</evidence>
<proteinExistence type="predicted"/>
<feature type="domain" description="PAS fold-4" evidence="1">
    <location>
        <begin position="14"/>
        <end position="129"/>
    </location>
</feature>
<evidence type="ECO:0000313" key="3">
    <source>
        <dbReference type="Proteomes" id="UP000562352"/>
    </source>
</evidence>
<dbReference type="InterPro" id="IPR013656">
    <property type="entry name" value="PAS_4"/>
</dbReference>
<dbReference type="Proteomes" id="UP000562352">
    <property type="component" value="Unassembled WGS sequence"/>
</dbReference>